<protein>
    <submittedName>
        <fullName evidence="4">EF hand domain-containing protein</fullName>
    </submittedName>
</protein>
<dbReference type="PROSITE" id="PS50222">
    <property type="entry name" value="EF_HAND_2"/>
    <property type="match status" value="1"/>
</dbReference>
<keyword evidence="5" id="KW-1185">Reference proteome</keyword>
<dbReference type="Pfam" id="PF13833">
    <property type="entry name" value="EF-hand_8"/>
    <property type="match status" value="1"/>
</dbReference>
<dbReference type="EMBL" id="JROU02001794">
    <property type="protein sequence ID" value="OEH75217.1"/>
    <property type="molecule type" value="Genomic_DNA"/>
</dbReference>
<sequence length="614" mass="68223">MLNGLQNGDSYRELRCLCSLHTALTPHHRVARSLLLARDYPTEWSSVGPPLKQGYLKQEGRLTSEATEALAFVLEGELDAAWSHQRRQQLLLRHRDITPEAAFRYLDKDGIGIVSKGAFAKPDSLNVNAASFLAAAVRASRGWITATGSGIGPGDIGSCGHTIASSVLTVGRLLQLLRQHRQRATLQLVEAFFWRFDRDRDGYLSLTDFLHLLYPRPCVSRIWARHIGCNRVLQHPHRQQQQTKPSEDPQQPSRREAETPVSQPLEGPQLPKGSAEKTSAKMEGRGQLARPVGPLDQISCRIPVPLPSAEEATFQLKWEREQRQREMHAGMTAQESVDRVPLRPEGDPLVTPRASIPPSLRVGRRQLSPQALAAAFELLLAVLRETEAARRDFAYTKGVNVRAVWRVLDPKSLGYASVSEVKGFLEDYGLTATTRIVRKVIQRYQRDAKLSFASFCDIMLPAGLPVSSRLKLQAAEASQALSLRALHLMAETELKLEGLQELFSEMDISAAFQKIKLPWIPLAVQAFFSVCVLLRVLTVFRDNEGLPGEVASKLWSSREAEAPLLAARLLPQCLRRLPRDGYEHEEVTAPRWALKRRTPSVAAPLPGAALAATA</sequence>
<dbReference type="SUPFAM" id="SSF47473">
    <property type="entry name" value="EF-hand"/>
    <property type="match status" value="1"/>
</dbReference>
<proteinExistence type="predicted"/>
<keyword evidence="1" id="KW-0106">Calcium</keyword>
<organism evidence="4 5">
    <name type="scientific">Cyclospora cayetanensis</name>
    <dbReference type="NCBI Taxonomy" id="88456"/>
    <lineage>
        <taxon>Eukaryota</taxon>
        <taxon>Sar</taxon>
        <taxon>Alveolata</taxon>
        <taxon>Apicomplexa</taxon>
        <taxon>Conoidasida</taxon>
        <taxon>Coccidia</taxon>
        <taxon>Eucoccidiorida</taxon>
        <taxon>Eimeriorina</taxon>
        <taxon>Eimeriidae</taxon>
        <taxon>Cyclospora</taxon>
    </lineage>
</organism>
<evidence type="ECO:0000313" key="5">
    <source>
        <dbReference type="Proteomes" id="UP000095192"/>
    </source>
</evidence>
<dbReference type="Gene3D" id="1.10.238.10">
    <property type="entry name" value="EF-hand"/>
    <property type="match status" value="2"/>
</dbReference>
<dbReference type="InterPro" id="IPR011992">
    <property type="entry name" value="EF-hand-dom_pair"/>
</dbReference>
<dbReference type="AlphaFoldDB" id="A0A1D3CVI8"/>
<feature type="region of interest" description="Disordered" evidence="2">
    <location>
        <begin position="234"/>
        <end position="294"/>
    </location>
</feature>
<dbReference type="InterPro" id="IPR018247">
    <property type="entry name" value="EF_Hand_1_Ca_BS"/>
</dbReference>
<reference evidence="4 5" key="1">
    <citation type="journal article" date="2016" name="BMC Genomics">
        <title>Comparative genomics reveals Cyclospora cayetanensis possesses coccidia-like metabolism and invasion components but unique surface antigens.</title>
        <authorList>
            <person name="Liu S."/>
            <person name="Wang L."/>
            <person name="Zheng H."/>
            <person name="Xu Z."/>
            <person name="Roellig D.M."/>
            <person name="Li N."/>
            <person name="Frace M.A."/>
            <person name="Tang K."/>
            <person name="Arrowood M.J."/>
            <person name="Moss D.M."/>
            <person name="Zhang L."/>
            <person name="Feng Y."/>
            <person name="Xiao L."/>
        </authorList>
    </citation>
    <scope>NUCLEOTIDE SEQUENCE [LARGE SCALE GENOMIC DNA]</scope>
    <source>
        <strain evidence="4 5">CHN_HEN01</strain>
    </source>
</reference>
<evidence type="ECO:0000259" key="3">
    <source>
        <dbReference type="PROSITE" id="PS50222"/>
    </source>
</evidence>
<evidence type="ECO:0000256" key="2">
    <source>
        <dbReference type="SAM" id="MobiDB-lite"/>
    </source>
</evidence>
<gene>
    <name evidence="4" type="ORF">cyc_00068</name>
</gene>
<dbReference type="Proteomes" id="UP000095192">
    <property type="component" value="Unassembled WGS sequence"/>
</dbReference>
<dbReference type="PROSITE" id="PS00018">
    <property type="entry name" value="EF_HAND_1"/>
    <property type="match status" value="1"/>
</dbReference>
<dbReference type="VEuPathDB" id="ToxoDB:cyc_00068"/>
<evidence type="ECO:0000313" key="4">
    <source>
        <dbReference type="EMBL" id="OEH75217.1"/>
    </source>
</evidence>
<dbReference type="InterPro" id="IPR002048">
    <property type="entry name" value="EF_hand_dom"/>
</dbReference>
<accession>A0A1D3CVI8</accession>
<evidence type="ECO:0000256" key="1">
    <source>
        <dbReference type="ARBA" id="ARBA00022837"/>
    </source>
</evidence>
<feature type="compositionally biased region" description="Basic and acidic residues" evidence="2">
    <location>
        <begin position="274"/>
        <end position="284"/>
    </location>
</feature>
<feature type="domain" description="EF-hand" evidence="3">
    <location>
        <begin position="184"/>
        <end position="219"/>
    </location>
</feature>
<name>A0A1D3CVI8_9EIME</name>
<dbReference type="InParanoid" id="A0A1D3CVI8"/>
<feature type="compositionally biased region" description="Polar residues" evidence="2">
    <location>
        <begin position="239"/>
        <end position="252"/>
    </location>
</feature>
<comment type="caution">
    <text evidence="4">The sequence shown here is derived from an EMBL/GenBank/DDBJ whole genome shotgun (WGS) entry which is preliminary data.</text>
</comment>
<dbReference type="GO" id="GO:0005509">
    <property type="term" value="F:calcium ion binding"/>
    <property type="evidence" value="ECO:0007669"/>
    <property type="project" value="InterPro"/>
</dbReference>